<protein>
    <submittedName>
        <fullName evidence="12">Putative membrane protein</fullName>
    </submittedName>
</protein>
<dbReference type="InterPro" id="IPR039421">
    <property type="entry name" value="Type_1_exporter"/>
</dbReference>
<dbReference type="PROSITE" id="PS00211">
    <property type="entry name" value="ABC_TRANSPORTER_1"/>
    <property type="match status" value="1"/>
</dbReference>
<dbReference type="Gene3D" id="3.40.50.300">
    <property type="entry name" value="P-loop containing nucleotide triphosphate hydrolases"/>
    <property type="match status" value="1"/>
</dbReference>
<comment type="subcellular location">
    <subcellularLocation>
        <location evidence="1">Cell membrane</location>
        <topology evidence="1">Multi-pass membrane protein</topology>
    </subcellularLocation>
</comment>
<name>A0A0H5SJP3_HERHM</name>
<dbReference type="RefSeq" id="WP_103203801.1">
    <property type="nucleotide sequence ID" value="NZ_CVTD020000028.1"/>
</dbReference>
<dbReference type="AlphaFoldDB" id="A0A0H5SJP3"/>
<evidence type="ECO:0000256" key="9">
    <source>
        <dbReference type="SAM" id="Phobius"/>
    </source>
</evidence>
<dbReference type="InterPro" id="IPR003439">
    <property type="entry name" value="ABC_transporter-like_ATP-bd"/>
</dbReference>
<dbReference type="GO" id="GO:0005886">
    <property type="term" value="C:plasma membrane"/>
    <property type="evidence" value="ECO:0007669"/>
    <property type="project" value="UniProtKB-SubCell"/>
</dbReference>
<evidence type="ECO:0000256" key="7">
    <source>
        <dbReference type="ARBA" id="ARBA00022989"/>
    </source>
</evidence>
<dbReference type="InterPro" id="IPR011527">
    <property type="entry name" value="ABC1_TM_dom"/>
</dbReference>
<keyword evidence="6" id="KW-0067">ATP-binding</keyword>
<dbReference type="GO" id="GO:0016887">
    <property type="term" value="F:ATP hydrolysis activity"/>
    <property type="evidence" value="ECO:0007669"/>
    <property type="project" value="InterPro"/>
</dbReference>
<evidence type="ECO:0000256" key="3">
    <source>
        <dbReference type="ARBA" id="ARBA00022475"/>
    </source>
</evidence>
<keyword evidence="3" id="KW-1003">Cell membrane</keyword>
<feature type="domain" description="ABC transporter" evidence="10">
    <location>
        <begin position="332"/>
        <end position="564"/>
    </location>
</feature>
<evidence type="ECO:0000256" key="2">
    <source>
        <dbReference type="ARBA" id="ARBA00022448"/>
    </source>
</evidence>
<keyword evidence="4 9" id="KW-0812">Transmembrane</keyword>
<sequence>MNKLSYYLKKYWYAYAFALLCTVISVTLDMISPQVTKRIIDDVIVGGEVNLLFSLLLTILGIGLGRAVFAYFKELIFDTVSSRIASQLRKRLFIHIQGLSISFFDENNTGELMSRVKDDIDRIWAATGYVSMLIFEVTIHTGIAMFFMYRESPSLAIIPTIVLPIVAGLAILMENKLGNIYEQISEQNAKLNTVAQENLAGIRTVKAFAREKYEINKFLSHNKQYYELNMKQSKVFIKLYPYFQLITKLLPMIIILFGGYKVIKGSITLGTLGAFTEYSMNIVWPMEMLGWLSNDFAAAFASYKRIKKIFDQKPEITEPENPVVLDEVKGSIEFDHVSFSLNGKQILTDINFRLDAGKTIGIMGATGTGKSSIINLLQRFYDVTEGEIRLDGVNIKDLSLKQLRGNISLVMQDVFLFSDTINENVKMGKKRWLRQEDVIEAAKYSQASEFIERMEDGYDTVIGERGVGLSGGQKQRISIARAIAKKTPVLVLDDSTSALDMETELLIQQSLAQVKATKIIIAHRISAVRHADEIIILEDGKIKERGTHETLLSQKGYYYQTYLAQYGEYQKLLSQENKSVSSDMTDHTGFDDREVAECQ</sequence>
<keyword evidence="5" id="KW-0547">Nucleotide-binding</keyword>
<reference evidence="12 13" key="1">
    <citation type="submission" date="2015-06" db="EMBL/GenBank/DDBJ databases">
        <authorList>
            <person name="Wibberg Daniel"/>
        </authorList>
    </citation>
    <scope>NUCLEOTIDE SEQUENCE [LARGE SCALE GENOMIC DNA]</scope>
    <source>
        <strain evidence="12 13">T3/55T</strain>
    </source>
</reference>
<feature type="transmembrane region" description="Helical" evidence="9">
    <location>
        <begin position="155"/>
        <end position="173"/>
    </location>
</feature>
<organism evidence="12 13">
    <name type="scientific">Herbinix hemicellulosilytica</name>
    <dbReference type="NCBI Taxonomy" id="1564487"/>
    <lineage>
        <taxon>Bacteria</taxon>
        <taxon>Bacillati</taxon>
        <taxon>Bacillota</taxon>
        <taxon>Clostridia</taxon>
        <taxon>Lachnospirales</taxon>
        <taxon>Lachnospiraceae</taxon>
        <taxon>Herbinix</taxon>
    </lineage>
</organism>
<keyword evidence="8 9" id="KW-0472">Membrane</keyword>
<dbReference type="Proteomes" id="UP000236497">
    <property type="component" value="Unassembled WGS sequence"/>
</dbReference>
<dbReference type="PANTHER" id="PTHR43394:SF1">
    <property type="entry name" value="ATP-BINDING CASSETTE SUB-FAMILY B MEMBER 10, MITOCHONDRIAL"/>
    <property type="match status" value="1"/>
</dbReference>
<dbReference type="Gene3D" id="1.20.1560.10">
    <property type="entry name" value="ABC transporter type 1, transmembrane domain"/>
    <property type="match status" value="1"/>
</dbReference>
<accession>A0A0H5SJP3</accession>
<dbReference type="Pfam" id="PF00005">
    <property type="entry name" value="ABC_tran"/>
    <property type="match status" value="1"/>
</dbReference>
<dbReference type="FunFam" id="3.40.50.300:FF:000221">
    <property type="entry name" value="Multidrug ABC transporter ATP-binding protein"/>
    <property type="match status" value="1"/>
</dbReference>
<dbReference type="InterPro" id="IPR027417">
    <property type="entry name" value="P-loop_NTPase"/>
</dbReference>
<keyword evidence="2" id="KW-0813">Transport</keyword>
<dbReference type="InterPro" id="IPR017871">
    <property type="entry name" value="ABC_transporter-like_CS"/>
</dbReference>
<dbReference type="SMART" id="SM00382">
    <property type="entry name" value="AAA"/>
    <property type="match status" value="1"/>
</dbReference>
<gene>
    <name evidence="12" type="ORF">HHT355_2541</name>
</gene>
<evidence type="ECO:0000256" key="6">
    <source>
        <dbReference type="ARBA" id="ARBA00022840"/>
    </source>
</evidence>
<dbReference type="GO" id="GO:0015421">
    <property type="term" value="F:ABC-type oligopeptide transporter activity"/>
    <property type="evidence" value="ECO:0007669"/>
    <property type="project" value="TreeGrafter"/>
</dbReference>
<proteinExistence type="predicted"/>
<feature type="domain" description="ABC transmembrane type-1" evidence="11">
    <location>
        <begin position="16"/>
        <end position="298"/>
    </location>
</feature>
<feature type="transmembrane region" description="Helical" evidence="9">
    <location>
        <begin position="51"/>
        <end position="72"/>
    </location>
</feature>
<dbReference type="OrthoDB" id="9762778at2"/>
<evidence type="ECO:0000256" key="4">
    <source>
        <dbReference type="ARBA" id="ARBA00022692"/>
    </source>
</evidence>
<dbReference type="SUPFAM" id="SSF90123">
    <property type="entry name" value="ABC transporter transmembrane region"/>
    <property type="match status" value="1"/>
</dbReference>
<dbReference type="PROSITE" id="PS50929">
    <property type="entry name" value="ABC_TM1F"/>
    <property type="match status" value="1"/>
</dbReference>
<dbReference type="InterPro" id="IPR003593">
    <property type="entry name" value="AAA+_ATPase"/>
</dbReference>
<dbReference type="SUPFAM" id="SSF52540">
    <property type="entry name" value="P-loop containing nucleoside triphosphate hydrolases"/>
    <property type="match status" value="1"/>
</dbReference>
<feature type="transmembrane region" description="Helical" evidence="9">
    <location>
        <begin position="123"/>
        <end position="149"/>
    </location>
</feature>
<evidence type="ECO:0000256" key="5">
    <source>
        <dbReference type="ARBA" id="ARBA00022741"/>
    </source>
</evidence>
<keyword evidence="7 9" id="KW-1133">Transmembrane helix</keyword>
<dbReference type="PANTHER" id="PTHR43394">
    <property type="entry name" value="ATP-DEPENDENT PERMEASE MDL1, MITOCHONDRIAL"/>
    <property type="match status" value="1"/>
</dbReference>
<feature type="transmembrane region" description="Helical" evidence="9">
    <location>
        <begin position="12"/>
        <end position="31"/>
    </location>
</feature>
<dbReference type="EMBL" id="CVTD020000028">
    <property type="protein sequence ID" value="CRZ35724.1"/>
    <property type="molecule type" value="Genomic_DNA"/>
</dbReference>
<dbReference type="InterPro" id="IPR036640">
    <property type="entry name" value="ABC1_TM_sf"/>
</dbReference>
<dbReference type="PROSITE" id="PS50893">
    <property type="entry name" value="ABC_TRANSPORTER_2"/>
    <property type="match status" value="1"/>
</dbReference>
<evidence type="ECO:0000256" key="8">
    <source>
        <dbReference type="ARBA" id="ARBA00023136"/>
    </source>
</evidence>
<evidence type="ECO:0000256" key="1">
    <source>
        <dbReference type="ARBA" id="ARBA00004651"/>
    </source>
</evidence>
<evidence type="ECO:0000259" key="10">
    <source>
        <dbReference type="PROSITE" id="PS50893"/>
    </source>
</evidence>
<dbReference type="Pfam" id="PF00664">
    <property type="entry name" value="ABC_membrane"/>
    <property type="match status" value="1"/>
</dbReference>
<dbReference type="GO" id="GO:0005524">
    <property type="term" value="F:ATP binding"/>
    <property type="evidence" value="ECO:0007669"/>
    <property type="project" value="UniProtKB-KW"/>
</dbReference>
<evidence type="ECO:0000313" key="13">
    <source>
        <dbReference type="Proteomes" id="UP000236497"/>
    </source>
</evidence>
<evidence type="ECO:0000313" key="12">
    <source>
        <dbReference type="EMBL" id="CRZ35724.1"/>
    </source>
</evidence>
<evidence type="ECO:0000259" key="11">
    <source>
        <dbReference type="PROSITE" id="PS50929"/>
    </source>
</evidence>
<dbReference type="CDD" id="cd18542">
    <property type="entry name" value="ABC_6TM_YknU_like"/>
    <property type="match status" value="1"/>
</dbReference>
<feature type="transmembrane region" description="Helical" evidence="9">
    <location>
        <begin position="239"/>
        <end position="262"/>
    </location>
</feature>
<keyword evidence="13" id="KW-1185">Reference proteome</keyword>